<dbReference type="PANTHER" id="PTHR28054">
    <property type="entry name" value="RNA POLYMERASE I-SPECIFIC TRANSCRIPTION INITIATION FACTOR RRN10"/>
    <property type="match status" value="1"/>
</dbReference>
<reference evidence="2" key="1">
    <citation type="submission" date="2020-10" db="EMBL/GenBank/DDBJ databases">
        <authorList>
            <person name="Palmer J.M."/>
        </authorList>
    </citation>
    <scope>NUCLEOTIDE SEQUENCE</scope>
    <source>
        <strain evidence="2">UCD 2041</strain>
    </source>
</reference>
<dbReference type="GO" id="GO:0006360">
    <property type="term" value="P:transcription by RNA polymerase I"/>
    <property type="evidence" value="ECO:0007669"/>
    <property type="project" value="InterPro"/>
</dbReference>
<name>A0A871R6C5_DEKBR</name>
<accession>A0A871R6C5</accession>
<dbReference type="KEGG" id="bbrx:BRETT_004978"/>
<evidence type="ECO:0000313" key="3">
    <source>
        <dbReference type="Proteomes" id="UP000663131"/>
    </source>
</evidence>
<gene>
    <name evidence="2" type="ORF">BRETT_004978</name>
</gene>
<proteinExistence type="predicted"/>
<dbReference type="PANTHER" id="PTHR28054:SF1">
    <property type="entry name" value="RNA POLYMERASE I-SPECIFIC TRANSCRIPTION INITIATION FACTOR RRN10"/>
    <property type="match status" value="1"/>
</dbReference>
<dbReference type="InterPro" id="IPR022793">
    <property type="entry name" value="Rrn10"/>
</dbReference>
<dbReference type="EMBL" id="CP063135">
    <property type="protein sequence ID" value="QOU20324.1"/>
    <property type="molecule type" value="Genomic_DNA"/>
</dbReference>
<sequence>MEDIIYSRIPRKDLQKLSIYRSSAGLCIRQRTFGYRPNPEDVKSGNNFIDHAVVPKLKEKYARSGKYLQPVYISNKGHKISPDELLTMAWKFNPSELPYMSRDEVEKYTGQELPDSELLKCLHYYISDRVSKSCILQDIERADLEKDDFYNFMDESALLALGKTVETWIDKLIEENDDWKDFMELEEQEQEINDEDAFCEHANSENYQEGEDKNQEKYDDDSDAYESDSTSSSSSYESADD</sequence>
<dbReference type="RefSeq" id="XP_041136817.1">
    <property type="nucleotide sequence ID" value="XM_041283465.1"/>
</dbReference>
<evidence type="ECO:0000313" key="2">
    <source>
        <dbReference type="EMBL" id="QOU20324.1"/>
    </source>
</evidence>
<dbReference type="OrthoDB" id="2565191at2759"/>
<evidence type="ECO:0000256" key="1">
    <source>
        <dbReference type="SAM" id="MobiDB-lite"/>
    </source>
</evidence>
<reference evidence="2" key="2">
    <citation type="journal article" name="BMC Genomics">
        <title>New genome assemblies reveal patterns of domestication and adaptation across Brettanomyces (Dekkera) species.</title>
        <authorList>
            <person name="Roach M.J."/>
            <person name="Borneman A.R."/>
        </authorList>
    </citation>
    <scope>NUCLEOTIDE SEQUENCE</scope>
    <source>
        <strain evidence="2">UCD 2041</strain>
    </source>
</reference>
<dbReference type="Proteomes" id="UP000663131">
    <property type="component" value="Chromosome 7"/>
</dbReference>
<organism evidence="2 3">
    <name type="scientific">Dekkera bruxellensis</name>
    <name type="common">Brettanomyces custersii</name>
    <dbReference type="NCBI Taxonomy" id="5007"/>
    <lineage>
        <taxon>Eukaryota</taxon>
        <taxon>Fungi</taxon>
        <taxon>Dikarya</taxon>
        <taxon>Ascomycota</taxon>
        <taxon>Saccharomycotina</taxon>
        <taxon>Pichiomycetes</taxon>
        <taxon>Pichiales</taxon>
        <taxon>Pichiaceae</taxon>
        <taxon>Brettanomyces</taxon>
    </lineage>
</organism>
<feature type="region of interest" description="Disordered" evidence="1">
    <location>
        <begin position="198"/>
        <end position="241"/>
    </location>
</feature>
<feature type="compositionally biased region" description="Low complexity" evidence="1">
    <location>
        <begin position="227"/>
        <end position="241"/>
    </location>
</feature>
<dbReference type="GeneID" id="64576901"/>
<protein>
    <submittedName>
        <fullName evidence="2">Uncharacterized protein</fullName>
    </submittedName>
</protein>
<dbReference type="AlphaFoldDB" id="A0A871R6C5"/>